<dbReference type="InterPro" id="IPR006073">
    <property type="entry name" value="GTP-bd"/>
</dbReference>
<dbReference type="GO" id="GO:0016887">
    <property type="term" value="F:ATP hydrolysis activity"/>
    <property type="evidence" value="ECO:0007669"/>
    <property type="project" value="TreeGrafter"/>
</dbReference>
<dbReference type="Gene3D" id="3.40.50.300">
    <property type="entry name" value="P-loop containing nucleotide triphosphate hydrolases"/>
    <property type="match status" value="1"/>
</dbReference>
<dbReference type="Proteomes" id="UP000649617">
    <property type="component" value="Unassembled WGS sequence"/>
</dbReference>
<evidence type="ECO:0000256" key="1">
    <source>
        <dbReference type="ARBA" id="ARBA00022741"/>
    </source>
</evidence>
<organism evidence="3 4">
    <name type="scientific">Symbiodinium pilosum</name>
    <name type="common">Dinoflagellate</name>
    <dbReference type="NCBI Taxonomy" id="2952"/>
    <lineage>
        <taxon>Eukaryota</taxon>
        <taxon>Sar</taxon>
        <taxon>Alveolata</taxon>
        <taxon>Dinophyceae</taxon>
        <taxon>Suessiales</taxon>
        <taxon>Symbiodiniaceae</taxon>
        <taxon>Symbiodinium</taxon>
    </lineage>
</organism>
<name>A0A812K1Y5_SYMPI</name>
<dbReference type="GO" id="GO:0005525">
    <property type="term" value="F:GTP binding"/>
    <property type="evidence" value="ECO:0007669"/>
    <property type="project" value="InterPro"/>
</dbReference>
<dbReference type="EMBL" id="CAJNIZ010003279">
    <property type="protein sequence ID" value="CAE7220679.1"/>
    <property type="molecule type" value="Genomic_DNA"/>
</dbReference>
<accession>A0A812K1Y5</accession>
<evidence type="ECO:0000313" key="3">
    <source>
        <dbReference type="EMBL" id="CAE7220679.1"/>
    </source>
</evidence>
<reference evidence="3" key="1">
    <citation type="submission" date="2021-02" db="EMBL/GenBank/DDBJ databases">
        <authorList>
            <person name="Dougan E. K."/>
            <person name="Rhodes N."/>
            <person name="Thang M."/>
            <person name="Chan C."/>
        </authorList>
    </citation>
    <scope>NUCLEOTIDE SEQUENCE</scope>
</reference>
<dbReference type="PANTHER" id="PTHR23305:SF18">
    <property type="entry name" value="OBG-TYPE G DOMAIN-CONTAINING PROTEIN"/>
    <property type="match status" value="1"/>
</dbReference>
<dbReference type="PROSITE" id="PS51710">
    <property type="entry name" value="G_OBG"/>
    <property type="match status" value="1"/>
</dbReference>
<proteinExistence type="predicted"/>
<dbReference type="OrthoDB" id="424823at2759"/>
<feature type="domain" description="OBG-type G" evidence="2">
    <location>
        <begin position="1"/>
        <end position="73"/>
    </location>
</feature>
<evidence type="ECO:0000313" key="4">
    <source>
        <dbReference type="Proteomes" id="UP000649617"/>
    </source>
</evidence>
<keyword evidence="4" id="KW-1185">Reference proteome</keyword>
<dbReference type="SUPFAM" id="SSF52540">
    <property type="entry name" value="P-loop containing nucleoside triphosphate hydrolases"/>
    <property type="match status" value="1"/>
</dbReference>
<dbReference type="Pfam" id="PF01926">
    <property type="entry name" value="MMR_HSR1"/>
    <property type="match status" value="1"/>
</dbReference>
<evidence type="ECO:0000259" key="2">
    <source>
        <dbReference type="PROSITE" id="PS51710"/>
    </source>
</evidence>
<sequence>VGVPDPRLDQLAELFSSQRTVPGQVEIRDIAGLIKGASTGAGMGNAFLSQIRGVQVVFHVVRCFSDQKIVHVE</sequence>
<dbReference type="InterPro" id="IPR027417">
    <property type="entry name" value="P-loop_NTPase"/>
</dbReference>
<dbReference type="PRINTS" id="PR00326">
    <property type="entry name" value="GTP1OBG"/>
</dbReference>
<gene>
    <name evidence="3" type="primary">ychF</name>
    <name evidence="3" type="ORF">SPIL2461_LOCUS2888</name>
</gene>
<feature type="non-terminal residue" evidence="3">
    <location>
        <position position="1"/>
    </location>
</feature>
<dbReference type="InterPro" id="IPR031167">
    <property type="entry name" value="G_OBG"/>
</dbReference>
<dbReference type="PANTHER" id="PTHR23305">
    <property type="entry name" value="OBG GTPASE FAMILY"/>
    <property type="match status" value="1"/>
</dbReference>
<comment type="caution">
    <text evidence="3">The sequence shown here is derived from an EMBL/GenBank/DDBJ whole genome shotgun (WGS) entry which is preliminary data.</text>
</comment>
<keyword evidence="1" id="KW-0547">Nucleotide-binding</keyword>
<protein>
    <submittedName>
        <fullName evidence="3">YchF protein</fullName>
    </submittedName>
</protein>
<feature type="non-terminal residue" evidence="3">
    <location>
        <position position="73"/>
    </location>
</feature>
<dbReference type="GO" id="GO:0005737">
    <property type="term" value="C:cytoplasm"/>
    <property type="evidence" value="ECO:0007669"/>
    <property type="project" value="TreeGrafter"/>
</dbReference>
<dbReference type="AlphaFoldDB" id="A0A812K1Y5"/>